<dbReference type="KEGG" id="ppi:YSA_03503"/>
<reference evidence="1 2" key="1">
    <citation type="journal article" date="2012" name="J. Bacteriol.">
        <title>Complete Genome Sequence of the Naphthalene-Degrading Pseudomonas putida Strain ND6.</title>
        <authorList>
            <person name="Li S."/>
            <person name="Zhao H."/>
            <person name="Li Y."/>
            <person name="Niu S."/>
            <person name="Cai B."/>
        </authorList>
    </citation>
    <scope>NUCLEOTIDE SEQUENCE [LARGE SCALE GENOMIC DNA]</scope>
    <source>
        <strain evidence="1 2">ND6</strain>
    </source>
</reference>
<dbReference type="Proteomes" id="UP000005268">
    <property type="component" value="Chromosome"/>
</dbReference>
<evidence type="ECO:0000313" key="1">
    <source>
        <dbReference type="EMBL" id="AFK68662.1"/>
    </source>
</evidence>
<accession>I3UT41</accession>
<dbReference type="AlphaFoldDB" id="I3UT41"/>
<evidence type="ECO:0000313" key="2">
    <source>
        <dbReference type="Proteomes" id="UP000005268"/>
    </source>
</evidence>
<proteinExistence type="predicted"/>
<name>I3UT41_PSEPU</name>
<gene>
    <name evidence="1" type="ORF">YSA_03503</name>
</gene>
<protein>
    <submittedName>
        <fullName evidence="1">Uncharacterized protein</fullName>
    </submittedName>
</protein>
<dbReference type="EMBL" id="CP003588">
    <property type="protein sequence ID" value="AFK68662.1"/>
    <property type="molecule type" value="Genomic_DNA"/>
</dbReference>
<organism evidence="1 2">
    <name type="scientific">Pseudomonas putida ND6</name>
    <dbReference type="NCBI Taxonomy" id="231023"/>
    <lineage>
        <taxon>Bacteria</taxon>
        <taxon>Pseudomonadati</taxon>
        <taxon>Pseudomonadota</taxon>
        <taxon>Gammaproteobacteria</taxon>
        <taxon>Pseudomonadales</taxon>
        <taxon>Pseudomonadaceae</taxon>
        <taxon>Pseudomonas</taxon>
    </lineage>
</organism>
<sequence>MRLDARAHDAYWCQAENFYLGFLPKRYGVNPTVWCNGWEVLPVTEVAKFHGGAPDR</sequence>
<dbReference type="HOGENOM" id="CLU_3010919_0_0_6"/>